<dbReference type="GO" id="GO:0006082">
    <property type="term" value="P:organic acid metabolic process"/>
    <property type="evidence" value="ECO:0007669"/>
    <property type="project" value="TreeGrafter"/>
</dbReference>
<gene>
    <name evidence="4" type="ORF">RRG08_063211</name>
</gene>
<protein>
    <recommendedName>
        <fullName evidence="6">Cytochrome P450</fullName>
    </recommendedName>
</protein>
<sequence length="222" mass="25543">MKSKTLNLCVQEMLGDFCDKFIKLARKDGDQNMPNCFIAEYWREMQERKNGSKNTTLDETNLRWVLLQLFFAGTDTTSSTIMWFMYYMLNHPDIQEKVYQEILREVGTGRTPGLQDKPQLRYTQASIMETQRLASIVPSSVPHYCAADVTLQGYTIPAGTTVLPNLDSVMMDENTWEKPLQFSPDRFLDEKGNIIKHEAFMPFSVAFGRGVHVFLCGWVQLC</sequence>
<evidence type="ECO:0000256" key="1">
    <source>
        <dbReference type="ARBA" id="ARBA00010617"/>
    </source>
</evidence>
<accession>A0AAE0YB31</accession>
<dbReference type="InterPro" id="IPR002401">
    <property type="entry name" value="Cyt_P450_E_grp-I"/>
</dbReference>
<keyword evidence="5" id="KW-1185">Reference proteome</keyword>
<organism evidence="4 5">
    <name type="scientific">Elysia crispata</name>
    <name type="common">lettuce slug</name>
    <dbReference type="NCBI Taxonomy" id="231223"/>
    <lineage>
        <taxon>Eukaryota</taxon>
        <taxon>Metazoa</taxon>
        <taxon>Spiralia</taxon>
        <taxon>Lophotrochozoa</taxon>
        <taxon>Mollusca</taxon>
        <taxon>Gastropoda</taxon>
        <taxon>Heterobranchia</taxon>
        <taxon>Euthyneura</taxon>
        <taxon>Panpulmonata</taxon>
        <taxon>Sacoglossa</taxon>
        <taxon>Placobranchoidea</taxon>
        <taxon>Plakobranchidae</taxon>
        <taxon>Elysia</taxon>
    </lineage>
</organism>
<dbReference type="GO" id="GO:0005506">
    <property type="term" value="F:iron ion binding"/>
    <property type="evidence" value="ECO:0007669"/>
    <property type="project" value="InterPro"/>
</dbReference>
<dbReference type="PRINTS" id="PR00463">
    <property type="entry name" value="EP450I"/>
</dbReference>
<keyword evidence="2" id="KW-0479">Metal-binding</keyword>
<dbReference type="Proteomes" id="UP001283361">
    <property type="component" value="Unassembled WGS sequence"/>
</dbReference>
<dbReference type="EMBL" id="JAWDGP010006613">
    <property type="protein sequence ID" value="KAK3737805.1"/>
    <property type="molecule type" value="Genomic_DNA"/>
</dbReference>
<keyword evidence="3" id="KW-0408">Iron</keyword>
<dbReference type="PRINTS" id="PR00385">
    <property type="entry name" value="P450"/>
</dbReference>
<dbReference type="GO" id="GO:0020037">
    <property type="term" value="F:heme binding"/>
    <property type="evidence" value="ECO:0007669"/>
    <property type="project" value="InterPro"/>
</dbReference>
<reference evidence="4" key="1">
    <citation type="journal article" date="2023" name="G3 (Bethesda)">
        <title>A reference genome for the long-term kleptoplast-retaining sea slug Elysia crispata morphotype clarki.</title>
        <authorList>
            <person name="Eastman K.E."/>
            <person name="Pendleton A.L."/>
            <person name="Shaikh M.A."/>
            <person name="Suttiyut T."/>
            <person name="Ogas R."/>
            <person name="Tomko P."/>
            <person name="Gavelis G."/>
            <person name="Widhalm J.R."/>
            <person name="Wisecaver J.H."/>
        </authorList>
    </citation>
    <scope>NUCLEOTIDE SEQUENCE</scope>
    <source>
        <strain evidence="4">ECLA1</strain>
    </source>
</reference>
<dbReference type="InterPro" id="IPR001128">
    <property type="entry name" value="Cyt_P450"/>
</dbReference>
<evidence type="ECO:0000256" key="2">
    <source>
        <dbReference type="ARBA" id="ARBA00022723"/>
    </source>
</evidence>
<dbReference type="GO" id="GO:0005737">
    <property type="term" value="C:cytoplasm"/>
    <property type="evidence" value="ECO:0007669"/>
    <property type="project" value="TreeGrafter"/>
</dbReference>
<evidence type="ECO:0000313" key="4">
    <source>
        <dbReference type="EMBL" id="KAK3737805.1"/>
    </source>
</evidence>
<dbReference type="GO" id="GO:0008395">
    <property type="term" value="F:steroid hydroxylase activity"/>
    <property type="evidence" value="ECO:0007669"/>
    <property type="project" value="TreeGrafter"/>
</dbReference>
<comment type="similarity">
    <text evidence="1">Belongs to the cytochrome P450 family.</text>
</comment>
<evidence type="ECO:0000313" key="5">
    <source>
        <dbReference type="Proteomes" id="UP001283361"/>
    </source>
</evidence>
<name>A0AAE0YB31_9GAST</name>
<dbReference type="AlphaFoldDB" id="A0AAE0YB31"/>
<dbReference type="InterPro" id="IPR050182">
    <property type="entry name" value="Cytochrome_P450_fam2"/>
</dbReference>
<proteinExistence type="inferred from homology"/>
<dbReference type="Gene3D" id="1.10.630.10">
    <property type="entry name" value="Cytochrome P450"/>
    <property type="match status" value="1"/>
</dbReference>
<dbReference type="InterPro" id="IPR036396">
    <property type="entry name" value="Cyt_P450_sf"/>
</dbReference>
<evidence type="ECO:0008006" key="6">
    <source>
        <dbReference type="Google" id="ProtNLM"/>
    </source>
</evidence>
<comment type="caution">
    <text evidence="4">The sequence shown here is derived from an EMBL/GenBank/DDBJ whole genome shotgun (WGS) entry which is preliminary data.</text>
</comment>
<dbReference type="PANTHER" id="PTHR24300">
    <property type="entry name" value="CYTOCHROME P450 508A4-RELATED"/>
    <property type="match status" value="1"/>
</dbReference>
<dbReference type="GO" id="GO:0006805">
    <property type="term" value="P:xenobiotic metabolic process"/>
    <property type="evidence" value="ECO:0007669"/>
    <property type="project" value="TreeGrafter"/>
</dbReference>
<dbReference type="Pfam" id="PF00067">
    <property type="entry name" value="p450"/>
    <property type="match status" value="1"/>
</dbReference>
<evidence type="ECO:0000256" key="3">
    <source>
        <dbReference type="ARBA" id="ARBA00023004"/>
    </source>
</evidence>
<dbReference type="GO" id="GO:0016712">
    <property type="term" value="F:oxidoreductase activity, acting on paired donors, with incorporation or reduction of molecular oxygen, reduced flavin or flavoprotein as one donor, and incorporation of one atom of oxygen"/>
    <property type="evidence" value="ECO:0007669"/>
    <property type="project" value="TreeGrafter"/>
</dbReference>
<dbReference type="PANTHER" id="PTHR24300:SF403">
    <property type="entry name" value="CYTOCHROME P450 306A1"/>
    <property type="match status" value="1"/>
</dbReference>
<dbReference type="SUPFAM" id="SSF48264">
    <property type="entry name" value="Cytochrome P450"/>
    <property type="match status" value="1"/>
</dbReference>